<keyword evidence="7" id="KW-0393">Immunoglobulin domain</keyword>
<feature type="domain" description="Ig-like" evidence="9">
    <location>
        <begin position="983"/>
        <end position="1081"/>
    </location>
</feature>
<feature type="chain" id="PRO_5012471767" description="Ig-like domain-containing protein" evidence="8">
    <location>
        <begin position="25"/>
        <end position="2921"/>
    </location>
</feature>
<feature type="domain" description="Ig-like" evidence="9">
    <location>
        <begin position="1817"/>
        <end position="1903"/>
    </location>
</feature>
<feature type="domain" description="Ig-like" evidence="9">
    <location>
        <begin position="1086"/>
        <end position="1168"/>
    </location>
</feature>
<feature type="domain" description="Ig-like" evidence="9">
    <location>
        <begin position="2474"/>
        <end position="2557"/>
    </location>
</feature>
<dbReference type="FunFam" id="2.60.40.10:FF:002373">
    <property type="entry name" value="High Incidence of Males (Increased X chromosome loss)"/>
    <property type="match status" value="1"/>
</dbReference>
<name>A0A2A2K8T9_9BILA</name>
<gene>
    <name evidence="10" type="ORF">WR25_18556</name>
</gene>
<dbReference type="STRING" id="2018661.A0A2A2K8T9"/>
<dbReference type="PROSITE" id="PS50835">
    <property type="entry name" value="IG_LIKE"/>
    <property type="match status" value="27"/>
</dbReference>
<feature type="domain" description="Ig-like" evidence="9">
    <location>
        <begin position="2660"/>
        <end position="2751"/>
    </location>
</feature>
<feature type="domain" description="Ig-like" evidence="9">
    <location>
        <begin position="517"/>
        <end position="602"/>
    </location>
</feature>
<dbReference type="SMART" id="SM00408">
    <property type="entry name" value="IGc2"/>
    <property type="match status" value="26"/>
</dbReference>
<feature type="domain" description="Ig-like" evidence="9">
    <location>
        <begin position="883"/>
        <end position="970"/>
    </location>
</feature>
<dbReference type="InterPro" id="IPR013106">
    <property type="entry name" value="Ig_V-set"/>
</dbReference>
<proteinExistence type="predicted"/>
<feature type="domain" description="Ig-like" evidence="9">
    <location>
        <begin position="2850"/>
        <end position="2921"/>
    </location>
</feature>
<feature type="domain" description="Ig-like" evidence="9">
    <location>
        <begin position="607"/>
        <end position="692"/>
    </location>
</feature>
<comment type="subcellular location">
    <subcellularLocation>
        <location evidence="1">Secreted</location>
    </subcellularLocation>
</comment>
<dbReference type="Pfam" id="PF13927">
    <property type="entry name" value="Ig_3"/>
    <property type="match status" value="6"/>
</dbReference>
<dbReference type="InterPro" id="IPR036465">
    <property type="entry name" value="vWFA_dom_sf"/>
</dbReference>
<evidence type="ECO:0000256" key="2">
    <source>
        <dbReference type="ARBA" id="ARBA00022525"/>
    </source>
</evidence>
<keyword evidence="3 8" id="KW-0732">Signal</keyword>
<dbReference type="Proteomes" id="UP000218231">
    <property type="component" value="Unassembled WGS sequence"/>
</dbReference>
<dbReference type="InterPro" id="IPR003598">
    <property type="entry name" value="Ig_sub2"/>
</dbReference>
<feature type="domain" description="Ig-like" evidence="9">
    <location>
        <begin position="2375"/>
        <end position="2462"/>
    </location>
</feature>
<dbReference type="SMART" id="SM00409">
    <property type="entry name" value="IG"/>
    <property type="match status" value="25"/>
</dbReference>
<dbReference type="OrthoDB" id="5985519at2759"/>
<dbReference type="PANTHER" id="PTHR10075">
    <property type="entry name" value="BASIGIN RELATED"/>
    <property type="match status" value="1"/>
</dbReference>
<accession>A0A2A2K8T9</accession>
<dbReference type="InterPro" id="IPR007110">
    <property type="entry name" value="Ig-like_dom"/>
</dbReference>
<dbReference type="SMART" id="SM00406">
    <property type="entry name" value="IGv"/>
    <property type="match status" value="3"/>
</dbReference>
<dbReference type="SUPFAM" id="SSF53300">
    <property type="entry name" value="vWA-like"/>
    <property type="match status" value="1"/>
</dbReference>
<dbReference type="FunFam" id="2.60.40.10:FF:000130">
    <property type="entry name" value="Hemicentin 1"/>
    <property type="match status" value="4"/>
</dbReference>
<feature type="domain" description="Ig-like" evidence="9">
    <location>
        <begin position="1908"/>
        <end position="1994"/>
    </location>
</feature>
<protein>
    <recommendedName>
        <fullName evidence="9">Ig-like domain-containing protein</fullName>
    </recommendedName>
</protein>
<keyword evidence="5" id="KW-1015">Disulfide bond</keyword>
<keyword evidence="2" id="KW-0964">Secreted</keyword>
<dbReference type="GO" id="GO:0048468">
    <property type="term" value="P:cell development"/>
    <property type="evidence" value="ECO:0007669"/>
    <property type="project" value="UniProtKB-ARBA"/>
</dbReference>
<feature type="domain" description="Ig-like" evidence="9">
    <location>
        <begin position="1730"/>
        <end position="1815"/>
    </location>
</feature>
<sequence>MRLPVRCVPNAWLLPLLFLLCCHCQTTLYRSQMAVRDETSGKSSLTFVFDITGSMFDDLMQTVMQQREKLIYNYIMVPFHDPHLGEIIKTTDSAYFLRQLGKIYVHGGGDCQEPSLSGIKKALEISLPSSFVYVFTDARSKDYHLEDEVLNLIQEKQSSVVFVMTGDCGNRTHPGFRTYEKIAAASFGQVFHLQKSDVSTVLEYVRHSVQQKKVHIMYEVREKGGTVVKKVPVDKHMTELTLSLSGDKDDEDILDITLRDPNGNTVDKNVYNREGGTLDLKNVKLIRLKDPKPGDWQVITNSRLKHTIRVFGHGTIDFKYGFSSKPMNQIESTRPRPVANQNTYLMVNITGLIPKGAVQEISLLDYYGNVIHSAEATPHRTNHHMYFIGPFIPPKGLFFIKVKGVDEDNYVFERIAPTAIGSVTVGGPRGYMAPFQTAFVGKDVNLTCTVESPSPYQVYWRRGNQNIGGPLFYSSTETSIWTLPGVSLKDGGDYECFVVSNNGNHSAKTYLEIRESPPFIIGMRNESVPNGHPAFLHCPTQSATQSEIRWLRHGVSVLNGPNTLLYPNGTLRIHIASPSDSGFYECQARNTGGMASQTVLLKVLKLPKAAVYPSVLHFAPGTAFNISCRVEGDPQPIPQWFFNGRKIEASHKYYITFKNDLIVRSALREDAGTYECRAISPAGFHGDSATVQLATPPRVSLTQSKTIVARGDSVTFECKVIEGLPLPTIHFLRNGRELLKSSHEYIHIDGGRMTIMGVQDADSGTYNCVAESIAGRAIETAKLEVGSVPSIVPSPEIVHVNIEKPVTLQCRAIGHPPPTIVWLRDGVPVKQLNNPRYTLLPDGNLHITSAMMEDQSTFTCTATNNYGAQSKSTAVRITGLVAPVLGHVPPEEQLIEGKDLRLACIVVLGTPTPQIQWYKDGKQIVTGESVIVEGGGSSLLLRNGNPKDEGRYTCAAISPAGNATIHINVQLIKRPEFDVWIDPATGKPSDSQQKIVEWKEGQSLEIPCKVKAIPPPAVTWSLNGRPLSREDSRFTIKVSHESLTTEDNTLVVHSLDKSTGGPYTCNAVNVAGDVEQTTTVTVISIPIIQPSQSSFNIIQGTSVTIPCDVFIEPKPEITWYLNGEQFTGGTIGEDGSLTIENVDEIHKGELKCVSSNLAGQDEKVVTLTIHTAPIIEGSGQTIHRMAHVNDTVTLPCPAFASPPPVRIWSYESQKIDSMPIPHDISTDGDLILQSVQLDAAGHYSCLVSNLAGDDSITYQLEVQEKPRVVSETAQAFDVVKGMSLELPCKASGSPPPVKVWEKNGIRITESDTVTVDSTGTLKIAESDVSHAGTWTCVVTNAVGEDRRDTNVVVQEPPVILPTTISNYTAVEGDLVELQCNVEATPPATIQWMRKGALVTEGTPGVRIEDDGTLVIEEASKEDSTSFTCKASNPAGKAEKVIRLNVIAPPDIPDQDVIVQESVKVDQPFSLYCPVFGTPLPKITWQLNDAPLTESDKNYEISEDRRRLHFVKARPSDSGVYKCIARNPAGEGSKTFEVEVLVPLALNETTWKKKVTVKEGEFVELGCPVYGLPVPDINWIVNGRILKEGEEARGIKLGSNGQTIVINEAKVEHDGQYHCYAQSKAGSFDVDIILNVLAPPRLGKDETIELIRGKAATLSCEVENDFQEKSVIKWTFNDSQPWPANVQIPLDGQRIFLVDASVENTGVYVCTSTNSAGTNTKKITVTVIEPPEFVEKEYVDNVQVNSGSTIGLSCIVRGTPQPVIEWRRDGQTVTSGISDNGQRITVEAPPSTSRMTCLVTNKGGSISRDFFVKSVSAPTFKDTGVRTEVEVTEGQTATLECPAEGDDFEIVWRRQGKKIEAKDAIFALDKKKLIINNAKKEHEDTYTCVLKNSAGEATREFEVTVLVPPNLKGGLVENVEVIEGEELRLSCENDGDPPPKVEWNKVDHGDIPVRAQMLHDNTVMVLDESKQSDSGVFTCTLTNKVGVAEKTFNVKVIAKPQIDKDVTEINVNVSRPITLDCGVKDSVGDVSVVWRKQGEDIKTDETTQLLSNGRYLHIPSATTEAEGSYQCVQSNKAGEGIKEFKIVVQVPPSIMSEGGEFSVTENNSLVLPCIVNGSPKPSIIWSKDGRPVDDLKSVELLSEGQQFKIVHADPSHKGSYICQAKSEVGSAELSFDVDVITRPVIAKGVNDTVEVIEGETAHFKCPIADPNFNGEIIWLINYQPIDFKATQGKYSLAQQDRRLNMIGANMRDEGVYSCRAKNEAGDNTVDFKLVVLVPPKIIILDSDRNRSVVENSSLTLSCPATGNPEPTIVWLKDGEFLHPTNISQVIKSAHFVGNEIKIARIKDGDGGRYTCEALNRAGRQEQDVLVTVMTPPRIEKDGIPSEIAEEAGKAVTLLCPAQGKPPPTVKWFKAGRAIGDEDPNVKTSPNGQKLYFMKLRKEDANKFTCQAINAAGEEKRDFTIKLLEAPSFKGPNIMTKVEVNAGRPVELQCPVEGSPTPIISWLRDGKPLTASSRHIFLDGGKQLQISNTQAADKARYTCIASNAVGSDDLETELNVISPPVISGDMHQKLEVIEGQRIALECEVNDTESSPVEIEWQHLGETIQLSYLRGNSYVQIPSSGKKLYLLSARQKDAGRWSCIAKNSAGEARKTFDLKVLVPASINELTSSDALITVIPQAPVSIVCDVEGDPTPQIIWKHNGVEIHEGDAKKKLTNQRETLLIENMEGELTGTYRCEASNKAGSTSRDYVLRMTGPPVFDKGHEEKDVAVGDSVILSCKVDEKGSGNVDASWVYNGNPVENGQLSDSIEVMDRTIKITNAKDADSGQWICIARNSAGESRKTFDLSILESPQFLDPSSTNSSIVIGRPLLLDCSVSGTPKPTLVWMKLSRGRIERPSVEQTPYLLHVLPKQEGIGYELLLSC</sequence>
<evidence type="ECO:0000313" key="11">
    <source>
        <dbReference type="Proteomes" id="UP000218231"/>
    </source>
</evidence>
<evidence type="ECO:0000256" key="1">
    <source>
        <dbReference type="ARBA" id="ARBA00004613"/>
    </source>
</evidence>
<dbReference type="Pfam" id="PF07679">
    <property type="entry name" value="I-set"/>
    <property type="match status" value="20"/>
</dbReference>
<feature type="domain" description="Ig-like" evidence="9">
    <location>
        <begin position="1449"/>
        <end position="1538"/>
    </location>
</feature>
<dbReference type="Pfam" id="PF23560">
    <property type="entry name" value="GBD_Hemicentin"/>
    <property type="match status" value="1"/>
</dbReference>
<evidence type="ECO:0000313" key="10">
    <source>
        <dbReference type="EMBL" id="PAV70209.1"/>
    </source>
</evidence>
<dbReference type="GO" id="GO:0007399">
    <property type="term" value="P:nervous system development"/>
    <property type="evidence" value="ECO:0007669"/>
    <property type="project" value="UniProtKB-ARBA"/>
</dbReference>
<dbReference type="PANTHER" id="PTHR10075:SF14">
    <property type="entry name" value="CELL ADHESION MOLECULE DSCAM2-RELATED"/>
    <property type="match status" value="1"/>
</dbReference>
<reference evidence="10 11" key="1">
    <citation type="journal article" date="2017" name="Curr. Biol.">
        <title>Genome architecture and evolution of a unichromosomal asexual nematode.</title>
        <authorList>
            <person name="Fradin H."/>
            <person name="Zegar C."/>
            <person name="Gutwein M."/>
            <person name="Lucas J."/>
            <person name="Kovtun M."/>
            <person name="Corcoran D."/>
            <person name="Baugh L.R."/>
            <person name="Kiontke K."/>
            <person name="Gunsalus K."/>
            <person name="Fitch D.H."/>
            <person name="Piano F."/>
        </authorList>
    </citation>
    <scope>NUCLEOTIDE SEQUENCE [LARGE SCALE GENOMIC DNA]</scope>
    <source>
        <strain evidence="10">PF1309</strain>
    </source>
</reference>
<feature type="signal peptide" evidence="8">
    <location>
        <begin position="1"/>
        <end position="24"/>
    </location>
</feature>
<feature type="domain" description="Ig-like" evidence="9">
    <location>
        <begin position="1266"/>
        <end position="1352"/>
    </location>
</feature>
<organism evidence="10 11">
    <name type="scientific">Diploscapter pachys</name>
    <dbReference type="NCBI Taxonomy" id="2018661"/>
    <lineage>
        <taxon>Eukaryota</taxon>
        <taxon>Metazoa</taxon>
        <taxon>Ecdysozoa</taxon>
        <taxon>Nematoda</taxon>
        <taxon>Chromadorea</taxon>
        <taxon>Rhabditida</taxon>
        <taxon>Rhabditina</taxon>
        <taxon>Rhabditomorpha</taxon>
        <taxon>Rhabditoidea</taxon>
        <taxon>Rhabditidae</taxon>
        <taxon>Diploscapter</taxon>
    </lineage>
</organism>
<dbReference type="FunFam" id="2.60.40.10:FF:000503">
    <property type="entry name" value="Hemicentin 1"/>
    <property type="match status" value="1"/>
</dbReference>
<feature type="domain" description="Ig-like" evidence="9">
    <location>
        <begin position="2755"/>
        <end position="2845"/>
    </location>
</feature>
<feature type="domain" description="Ig-like" evidence="9">
    <location>
        <begin position="789"/>
        <end position="878"/>
    </location>
</feature>
<evidence type="ECO:0000259" key="9">
    <source>
        <dbReference type="PROSITE" id="PS50835"/>
    </source>
</evidence>
<evidence type="ECO:0000256" key="6">
    <source>
        <dbReference type="ARBA" id="ARBA00023180"/>
    </source>
</evidence>
<evidence type="ECO:0000256" key="4">
    <source>
        <dbReference type="ARBA" id="ARBA00022737"/>
    </source>
</evidence>
<keyword evidence="11" id="KW-1185">Reference proteome</keyword>
<dbReference type="InterPro" id="IPR056475">
    <property type="entry name" value="GBD_Hemicentin/VWA7"/>
</dbReference>
<feature type="domain" description="Ig-like" evidence="9">
    <location>
        <begin position="2091"/>
        <end position="2173"/>
    </location>
</feature>
<dbReference type="InterPro" id="IPR013783">
    <property type="entry name" value="Ig-like_fold"/>
</dbReference>
<keyword evidence="6" id="KW-0325">Glycoprotein</keyword>
<dbReference type="Gene3D" id="2.60.40.10">
    <property type="entry name" value="Immunoglobulins"/>
    <property type="match status" value="27"/>
</dbReference>
<evidence type="ECO:0000256" key="7">
    <source>
        <dbReference type="ARBA" id="ARBA00023319"/>
    </source>
</evidence>
<dbReference type="EMBL" id="LIAE01009328">
    <property type="protein sequence ID" value="PAV70209.1"/>
    <property type="molecule type" value="Genomic_DNA"/>
</dbReference>
<feature type="domain" description="Ig-like" evidence="9">
    <location>
        <begin position="2278"/>
        <end position="2370"/>
    </location>
</feature>
<dbReference type="Pfam" id="PF25106">
    <property type="entry name" value="VWA_4"/>
    <property type="match status" value="1"/>
</dbReference>
<dbReference type="FunFam" id="2.60.40.10:FF:000032">
    <property type="entry name" value="palladin isoform X1"/>
    <property type="match status" value="3"/>
</dbReference>
<dbReference type="FunFam" id="2.60.40.10:FF:000107">
    <property type="entry name" value="Myosin, light chain kinase a"/>
    <property type="match status" value="2"/>
</dbReference>
<feature type="domain" description="Ig-like" evidence="9">
    <location>
        <begin position="1542"/>
        <end position="1634"/>
    </location>
</feature>
<feature type="domain" description="Ig-like" evidence="9">
    <location>
        <begin position="1357"/>
        <end position="1444"/>
    </location>
</feature>
<feature type="domain" description="Ig-like" evidence="9">
    <location>
        <begin position="1999"/>
        <end position="2086"/>
    </location>
</feature>
<dbReference type="SUPFAM" id="SSF48726">
    <property type="entry name" value="Immunoglobulin"/>
    <property type="match status" value="27"/>
</dbReference>
<feature type="domain" description="Ig-like" evidence="9">
    <location>
        <begin position="2182"/>
        <end position="2269"/>
    </location>
</feature>
<dbReference type="InterPro" id="IPR036179">
    <property type="entry name" value="Ig-like_dom_sf"/>
</dbReference>
<dbReference type="GO" id="GO:0005576">
    <property type="term" value="C:extracellular region"/>
    <property type="evidence" value="ECO:0007669"/>
    <property type="project" value="UniProtKB-SubCell"/>
</dbReference>
<keyword evidence="4" id="KW-0677">Repeat</keyword>
<dbReference type="InterPro" id="IPR056861">
    <property type="entry name" value="HMCN1-like_VWA"/>
</dbReference>
<dbReference type="InterPro" id="IPR003599">
    <property type="entry name" value="Ig_sub"/>
</dbReference>
<comment type="caution">
    <text evidence="10">The sequence shown here is derived from an EMBL/GenBank/DDBJ whole genome shotgun (WGS) entry which is preliminary data.</text>
</comment>
<feature type="domain" description="Ig-like" evidence="9">
    <location>
        <begin position="428"/>
        <end position="512"/>
    </location>
</feature>
<feature type="domain" description="Ig-like" evidence="9">
    <location>
        <begin position="1639"/>
        <end position="1725"/>
    </location>
</feature>
<evidence type="ECO:0000256" key="8">
    <source>
        <dbReference type="SAM" id="SignalP"/>
    </source>
</evidence>
<feature type="domain" description="Ig-like" evidence="9">
    <location>
        <begin position="697"/>
        <end position="784"/>
    </location>
</feature>
<dbReference type="CDD" id="cd00096">
    <property type="entry name" value="Ig"/>
    <property type="match status" value="6"/>
</dbReference>
<evidence type="ECO:0000256" key="3">
    <source>
        <dbReference type="ARBA" id="ARBA00022729"/>
    </source>
</evidence>
<feature type="domain" description="Ig-like" evidence="9">
    <location>
        <begin position="1173"/>
        <end position="1263"/>
    </location>
</feature>
<dbReference type="InterPro" id="IPR013098">
    <property type="entry name" value="Ig_I-set"/>
</dbReference>
<feature type="domain" description="Ig-like" evidence="9">
    <location>
        <begin position="2561"/>
        <end position="2656"/>
    </location>
</feature>
<evidence type="ECO:0000256" key="5">
    <source>
        <dbReference type="ARBA" id="ARBA00023157"/>
    </source>
</evidence>